<protein>
    <submittedName>
        <fullName evidence="1">12560_t:CDS:1</fullName>
    </submittedName>
</protein>
<sequence>MRTIHKIQNHFKINNLKTHLICKLCEASYNFDVQTTNLKNHYAKHHQKDYQLILATEEAKKKQVKNTNLKKKDISQFFVSLFENKEELEVVQTLIPLTKKRKTEETEEKTEKVNKKLKTIEVKNNIKETYSNQETKIEQEEYEKVEVDLNWVEEDSQEESSTIRPQADFENRSEEDSEEILVNETNEYYFKNGELLEDTINNLVEGKIKIKNFPYIEICLIKDIWYLSDNRRLYCFQQAIKKGLNIKKILVKV</sequence>
<dbReference type="Proteomes" id="UP000789920">
    <property type="component" value="Unassembled WGS sequence"/>
</dbReference>
<dbReference type="EMBL" id="CAJVQC010002017">
    <property type="protein sequence ID" value="CAG8504207.1"/>
    <property type="molecule type" value="Genomic_DNA"/>
</dbReference>
<evidence type="ECO:0000313" key="2">
    <source>
        <dbReference type="Proteomes" id="UP000789920"/>
    </source>
</evidence>
<gene>
    <name evidence="1" type="ORF">RPERSI_LOCUS1961</name>
</gene>
<reference evidence="1" key="1">
    <citation type="submission" date="2021-06" db="EMBL/GenBank/DDBJ databases">
        <authorList>
            <person name="Kallberg Y."/>
            <person name="Tangrot J."/>
            <person name="Rosling A."/>
        </authorList>
    </citation>
    <scope>NUCLEOTIDE SEQUENCE</scope>
    <source>
        <strain evidence="1">MA461A</strain>
    </source>
</reference>
<proteinExistence type="predicted"/>
<name>A0ACA9L2K3_9GLOM</name>
<evidence type="ECO:0000313" key="1">
    <source>
        <dbReference type="EMBL" id="CAG8504207.1"/>
    </source>
</evidence>
<keyword evidence="2" id="KW-1185">Reference proteome</keyword>
<organism evidence="1 2">
    <name type="scientific">Racocetra persica</name>
    <dbReference type="NCBI Taxonomy" id="160502"/>
    <lineage>
        <taxon>Eukaryota</taxon>
        <taxon>Fungi</taxon>
        <taxon>Fungi incertae sedis</taxon>
        <taxon>Mucoromycota</taxon>
        <taxon>Glomeromycotina</taxon>
        <taxon>Glomeromycetes</taxon>
        <taxon>Diversisporales</taxon>
        <taxon>Gigasporaceae</taxon>
        <taxon>Racocetra</taxon>
    </lineage>
</organism>
<accession>A0ACA9L2K3</accession>
<comment type="caution">
    <text evidence="1">The sequence shown here is derived from an EMBL/GenBank/DDBJ whole genome shotgun (WGS) entry which is preliminary data.</text>
</comment>